<dbReference type="OrthoDB" id="3250884at2759"/>
<dbReference type="Gene3D" id="2.160.20.10">
    <property type="entry name" value="Single-stranded right-handed beta-helix, Pectin lyase-like"/>
    <property type="match status" value="1"/>
</dbReference>
<name>A0A9P6CDM5_9AGAR</name>
<feature type="domain" description="Pectate lyase" evidence="4">
    <location>
        <begin position="35"/>
        <end position="177"/>
    </location>
</feature>
<evidence type="ECO:0000256" key="2">
    <source>
        <dbReference type="ARBA" id="ARBA00023239"/>
    </source>
</evidence>
<evidence type="ECO:0000256" key="3">
    <source>
        <dbReference type="SAM" id="SignalP"/>
    </source>
</evidence>
<dbReference type="SUPFAM" id="SSF51126">
    <property type="entry name" value="Pectin lyase-like"/>
    <property type="match status" value="1"/>
</dbReference>
<comment type="similarity">
    <text evidence="1">Belongs to the polysaccharide lyase 1 family.</text>
</comment>
<gene>
    <name evidence="5" type="ORF">BDZ94DRAFT_114325</name>
</gene>
<feature type="signal peptide" evidence="3">
    <location>
        <begin position="1"/>
        <end position="19"/>
    </location>
</feature>
<proteinExistence type="inferred from homology"/>
<dbReference type="GO" id="GO:0016829">
    <property type="term" value="F:lyase activity"/>
    <property type="evidence" value="ECO:0007669"/>
    <property type="project" value="UniProtKB-KW"/>
</dbReference>
<dbReference type="EMBL" id="MU150344">
    <property type="protein sequence ID" value="KAF9458305.1"/>
    <property type="molecule type" value="Genomic_DNA"/>
</dbReference>
<evidence type="ECO:0000256" key="1">
    <source>
        <dbReference type="ARBA" id="ARBA00010980"/>
    </source>
</evidence>
<accession>A0A9P6CDM5</accession>
<feature type="chain" id="PRO_5040381890" evidence="3">
    <location>
        <begin position="20"/>
        <end position="196"/>
    </location>
</feature>
<dbReference type="InterPro" id="IPR011050">
    <property type="entry name" value="Pectin_lyase_fold/virulence"/>
</dbReference>
<evidence type="ECO:0000313" key="6">
    <source>
        <dbReference type="Proteomes" id="UP000807353"/>
    </source>
</evidence>
<keyword evidence="2 5" id="KW-0456">Lyase</keyword>
<dbReference type="Proteomes" id="UP000807353">
    <property type="component" value="Unassembled WGS sequence"/>
</dbReference>
<sequence>MKWIASIILFAALWSVSHSTVIEKRASVNDFCGLGYATGTTDGSGSGITTVTSLTALIAAVSGNSKKIVIISGQSISLRKRTDLNYRSGTITRNIVVNVGSNTSLIGARGSGKSVQFYLNNSVEWVFQLVGVGLRILNSQNVIIRNVKVSKVLAEAGDAVNIQASSLVCLDHLDLSSDRDHDIDLFIKILRYCRSH</sequence>
<dbReference type="AlphaFoldDB" id="A0A9P6CDM5"/>
<comment type="caution">
    <text evidence="5">The sequence shown here is derived from an EMBL/GenBank/DDBJ whole genome shotgun (WGS) entry which is preliminary data.</text>
</comment>
<keyword evidence="3" id="KW-0732">Signal</keyword>
<keyword evidence="6" id="KW-1185">Reference proteome</keyword>
<dbReference type="Pfam" id="PF00544">
    <property type="entry name" value="Pectate_lyase_4"/>
    <property type="match status" value="1"/>
</dbReference>
<dbReference type="InterPro" id="IPR002022">
    <property type="entry name" value="Pec_lyase"/>
</dbReference>
<evidence type="ECO:0000313" key="5">
    <source>
        <dbReference type="EMBL" id="KAF9458305.1"/>
    </source>
</evidence>
<dbReference type="InterPro" id="IPR012334">
    <property type="entry name" value="Pectin_lyas_fold"/>
</dbReference>
<evidence type="ECO:0000259" key="4">
    <source>
        <dbReference type="Pfam" id="PF00544"/>
    </source>
</evidence>
<reference evidence="5" key="1">
    <citation type="submission" date="2020-11" db="EMBL/GenBank/DDBJ databases">
        <authorList>
            <consortium name="DOE Joint Genome Institute"/>
            <person name="Ahrendt S."/>
            <person name="Riley R."/>
            <person name="Andreopoulos W."/>
            <person name="Labutti K."/>
            <person name="Pangilinan J."/>
            <person name="Ruiz-Duenas F.J."/>
            <person name="Barrasa J.M."/>
            <person name="Sanchez-Garcia M."/>
            <person name="Camarero S."/>
            <person name="Miyauchi S."/>
            <person name="Serrano A."/>
            <person name="Linde D."/>
            <person name="Babiker R."/>
            <person name="Drula E."/>
            <person name="Ayuso-Fernandez I."/>
            <person name="Pacheco R."/>
            <person name="Padilla G."/>
            <person name="Ferreira P."/>
            <person name="Barriuso J."/>
            <person name="Kellner H."/>
            <person name="Castanera R."/>
            <person name="Alfaro M."/>
            <person name="Ramirez L."/>
            <person name="Pisabarro A.G."/>
            <person name="Kuo A."/>
            <person name="Tritt A."/>
            <person name="Lipzen A."/>
            <person name="He G."/>
            <person name="Yan M."/>
            <person name="Ng V."/>
            <person name="Cullen D."/>
            <person name="Martin F."/>
            <person name="Rosso M.-N."/>
            <person name="Henrissat B."/>
            <person name="Hibbett D."/>
            <person name="Martinez A.T."/>
            <person name="Grigoriev I.V."/>
        </authorList>
    </citation>
    <scope>NUCLEOTIDE SEQUENCE</scope>
    <source>
        <strain evidence="5">CBS 247.69</strain>
    </source>
</reference>
<protein>
    <submittedName>
        <fullName evidence="5">Pectin lyase fold/virulence factor</fullName>
    </submittedName>
</protein>
<organism evidence="5 6">
    <name type="scientific">Collybia nuda</name>
    <dbReference type="NCBI Taxonomy" id="64659"/>
    <lineage>
        <taxon>Eukaryota</taxon>
        <taxon>Fungi</taxon>
        <taxon>Dikarya</taxon>
        <taxon>Basidiomycota</taxon>
        <taxon>Agaricomycotina</taxon>
        <taxon>Agaricomycetes</taxon>
        <taxon>Agaricomycetidae</taxon>
        <taxon>Agaricales</taxon>
        <taxon>Tricholomatineae</taxon>
        <taxon>Clitocybaceae</taxon>
        <taxon>Collybia</taxon>
    </lineage>
</organism>